<dbReference type="AlphaFoldDB" id="A0A6J6SDY9"/>
<sequence length="51" mass="5582">MALISLGVNGVRLTKTVDSVLAMASVFRITTKWRAEFLTPASTKAWRAVDT</sequence>
<proteinExistence type="predicted"/>
<reference evidence="1" key="1">
    <citation type="submission" date="2020-05" db="EMBL/GenBank/DDBJ databases">
        <authorList>
            <person name="Chiriac C."/>
            <person name="Salcher M."/>
            <person name="Ghai R."/>
            <person name="Kavagutti S V."/>
        </authorList>
    </citation>
    <scope>NUCLEOTIDE SEQUENCE</scope>
</reference>
<gene>
    <name evidence="1" type="ORF">UFOPK2683_01406</name>
</gene>
<accession>A0A6J6SDY9</accession>
<name>A0A6J6SDY9_9ZZZZ</name>
<evidence type="ECO:0000313" key="1">
    <source>
        <dbReference type="EMBL" id="CAB4733116.1"/>
    </source>
</evidence>
<organism evidence="1">
    <name type="scientific">freshwater metagenome</name>
    <dbReference type="NCBI Taxonomy" id="449393"/>
    <lineage>
        <taxon>unclassified sequences</taxon>
        <taxon>metagenomes</taxon>
        <taxon>ecological metagenomes</taxon>
    </lineage>
</organism>
<dbReference type="EMBL" id="CAEZYK010000105">
    <property type="protein sequence ID" value="CAB4733116.1"/>
    <property type="molecule type" value="Genomic_DNA"/>
</dbReference>
<protein>
    <submittedName>
        <fullName evidence="1">Unannotated protein</fullName>
    </submittedName>
</protein>